<gene>
    <name evidence="1" type="ORF">LCGC14_1761220</name>
</gene>
<evidence type="ECO:0000313" key="1">
    <source>
        <dbReference type="EMBL" id="KKM04740.1"/>
    </source>
</evidence>
<sequence length="84" mass="9845">MIPIKTNPDIVWKSDTVRIVVWYDPFIINADNKIFKRMYVIEHVLLKDALGEPNWHKIHVESDVSTIIEGFLDELNIAKDKILK</sequence>
<comment type="caution">
    <text evidence="1">The sequence shown here is derived from an EMBL/GenBank/DDBJ whole genome shotgun (WGS) entry which is preliminary data.</text>
</comment>
<name>A0A0F9H0Z6_9ZZZZ</name>
<accession>A0A0F9H0Z6</accession>
<protein>
    <submittedName>
        <fullName evidence="1">Uncharacterized protein</fullName>
    </submittedName>
</protein>
<dbReference type="EMBL" id="LAZR01016388">
    <property type="protein sequence ID" value="KKM04740.1"/>
    <property type="molecule type" value="Genomic_DNA"/>
</dbReference>
<dbReference type="AlphaFoldDB" id="A0A0F9H0Z6"/>
<organism evidence="1">
    <name type="scientific">marine sediment metagenome</name>
    <dbReference type="NCBI Taxonomy" id="412755"/>
    <lineage>
        <taxon>unclassified sequences</taxon>
        <taxon>metagenomes</taxon>
        <taxon>ecological metagenomes</taxon>
    </lineage>
</organism>
<proteinExistence type="predicted"/>
<reference evidence="1" key="1">
    <citation type="journal article" date="2015" name="Nature">
        <title>Complex archaea that bridge the gap between prokaryotes and eukaryotes.</title>
        <authorList>
            <person name="Spang A."/>
            <person name="Saw J.H."/>
            <person name="Jorgensen S.L."/>
            <person name="Zaremba-Niedzwiedzka K."/>
            <person name="Martijn J."/>
            <person name="Lind A.E."/>
            <person name="van Eijk R."/>
            <person name="Schleper C."/>
            <person name="Guy L."/>
            <person name="Ettema T.J."/>
        </authorList>
    </citation>
    <scope>NUCLEOTIDE SEQUENCE</scope>
</reference>